<evidence type="ECO:0000256" key="5">
    <source>
        <dbReference type="ARBA" id="ARBA00022553"/>
    </source>
</evidence>
<keyword evidence="18" id="KW-1185">Reference proteome</keyword>
<evidence type="ECO:0000256" key="12">
    <source>
        <dbReference type="ARBA" id="ARBA00023012"/>
    </source>
</evidence>
<evidence type="ECO:0000313" key="18">
    <source>
        <dbReference type="Proteomes" id="UP000191153"/>
    </source>
</evidence>
<evidence type="ECO:0000256" key="9">
    <source>
        <dbReference type="ARBA" id="ARBA00022777"/>
    </source>
</evidence>
<evidence type="ECO:0000259" key="16">
    <source>
        <dbReference type="PROSITE" id="PS50885"/>
    </source>
</evidence>
<evidence type="ECO:0000259" key="15">
    <source>
        <dbReference type="PROSITE" id="PS50109"/>
    </source>
</evidence>
<proteinExistence type="predicted"/>
<keyword evidence="4" id="KW-1003">Cell membrane</keyword>
<evidence type="ECO:0000256" key="14">
    <source>
        <dbReference type="SAM" id="Phobius"/>
    </source>
</evidence>
<dbReference type="Pfam" id="PF00672">
    <property type="entry name" value="HAMP"/>
    <property type="match status" value="1"/>
</dbReference>
<feature type="domain" description="Histidine kinase" evidence="15">
    <location>
        <begin position="237"/>
        <end position="429"/>
    </location>
</feature>
<evidence type="ECO:0000256" key="4">
    <source>
        <dbReference type="ARBA" id="ARBA00022475"/>
    </source>
</evidence>
<dbReference type="Gene3D" id="6.10.340.10">
    <property type="match status" value="1"/>
</dbReference>
<dbReference type="InterPro" id="IPR003660">
    <property type="entry name" value="HAMP_dom"/>
</dbReference>
<evidence type="ECO:0000256" key="10">
    <source>
        <dbReference type="ARBA" id="ARBA00022840"/>
    </source>
</evidence>
<dbReference type="PANTHER" id="PTHR45528">
    <property type="entry name" value="SENSOR HISTIDINE KINASE CPXA"/>
    <property type="match status" value="1"/>
</dbReference>
<dbReference type="AlphaFoldDB" id="A0A1T4MI11"/>
<evidence type="ECO:0000256" key="13">
    <source>
        <dbReference type="ARBA" id="ARBA00023136"/>
    </source>
</evidence>
<feature type="transmembrane region" description="Helical" evidence="14">
    <location>
        <begin position="12"/>
        <end position="34"/>
    </location>
</feature>
<evidence type="ECO:0000256" key="11">
    <source>
        <dbReference type="ARBA" id="ARBA00022989"/>
    </source>
</evidence>
<dbReference type="EMBL" id="FUWX01000008">
    <property type="protein sequence ID" value="SJZ66398.1"/>
    <property type="molecule type" value="Genomic_DNA"/>
</dbReference>
<dbReference type="InterPro" id="IPR005467">
    <property type="entry name" value="His_kinase_dom"/>
</dbReference>
<dbReference type="CDD" id="cd06225">
    <property type="entry name" value="HAMP"/>
    <property type="match status" value="1"/>
</dbReference>
<dbReference type="InterPro" id="IPR036890">
    <property type="entry name" value="HATPase_C_sf"/>
</dbReference>
<dbReference type="InterPro" id="IPR036097">
    <property type="entry name" value="HisK_dim/P_sf"/>
</dbReference>
<evidence type="ECO:0000256" key="7">
    <source>
        <dbReference type="ARBA" id="ARBA00022692"/>
    </source>
</evidence>
<evidence type="ECO:0000313" key="17">
    <source>
        <dbReference type="EMBL" id="SJZ66398.1"/>
    </source>
</evidence>
<dbReference type="Gene3D" id="3.30.565.10">
    <property type="entry name" value="Histidine kinase-like ATPase, C-terminal domain"/>
    <property type="match status" value="1"/>
</dbReference>
<comment type="catalytic activity">
    <reaction evidence="1">
        <text>ATP + protein L-histidine = ADP + protein N-phospho-L-histidine.</text>
        <dbReference type="EC" id="2.7.13.3"/>
    </reaction>
</comment>
<dbReference type="GO" id="GO:0005886">
    <property type="term" value="C:plasma membrane"/>
    <property type="evidence" value="ECO:0007669"/>
    <property type="project" value="UniProtKB-SubCell"/>
</dbReference>
<dbReference type="EC" id="2.7.13.3" evidence="3"/>
<dbReference type="Pfam" id="PF02518">
    <property type="entry name" value="HATPase_c"/>
    <property type="match status" value="1"/>
</dbReference>
<keyword evidence="7 14" id="KW-0812">Transmembrane</keyword>
<keyword evidence="8" id="KW-0547">Nucleotide-binding</keyword>
<dbReference type="PROSITE" id="PS50109">
    <property type="entry name" value="HIS_KIN"/>
    <property type="match status" value="1"/>
</dbReference>
<dbReference type="SMART" id="SM00388">
    <property type="entry name" value="HisKA"/>
    <property type="match status" value="1"/>
</dbReference>
<name>A0A1T4MI11_9FUSO</name>
<feature type="domain" description="HAMP" evidence="16">
    <location>
        <begin position="177"/>
        <end position="229"/>
    </location>
</feature>
<dbReference type="PROSITE" id="PS50885">
    <property type="entry name" value="HAMP"/>
    <property type="match status" value="1"/>
</dbReference>
<dbReference type="InterPro" id="IPR003661">
    <property type="entry name" value="HisK_dim/P_dom"/>
</dbReference>
<gene>
    <name evidence="17" type="ORF">SAMN02745174_01228</name>
</gene>
<accession>A0A1T4MI11</accession>
<dbReference type="SUPFAM" id="SSF55874">
    <property type="entry name" value="ATPase domain of HSP90 chaperone/DNA topoisomerase II/histidine kinase"/>
    <property type="match status" value="1"/>
</dbReference>
<evidence type="ECO:0000256" key="1">
    <source>
        <dbReference type="ARBA" id="ARBA00000085"/>
    </source>
</evidence>
<dbReference type="Gene3D" id="1.10.287.130">
    <property type="match status" value="1"/>
</dbReference>
<keyword evidence="5" id="KW-0597">Phosphoprotein</keyword>
<dbReference type="STRING" id="180163.SAMN02745174_01228"/>
<dbReference type="Pfam" id="PF00512">
    <property type="entry name" value="HisKA"/>
    <property type="match status" value="1"/>
</dbReference>
<dbReference type="InterPro" id="IPR050398">
    <property type="entry name" value="HssS/ArlS-like"/>
</dbReference>
<sequence length="441" mass="51081">MKKFQFKIFHKLFFYSIGIVFLTIVSTYIFNIIFLDKFYIYRVKCQVPTIMENIKNYSNENNITGLNNYTKKLREREGILTLFLNPHTKQWDTYFGCFFPTSDKNRVLINKQFALREQVATGAKTLIYNEKIGNTWVSLRTSLSTISAYKREIMFFNTIVSFFLVFILSIIGLFISKYFSKDIKAINSAAKSISNLDFIDNINIKRDDEIGDLAKSVEKMSKELKDSITNIESFVSNASHELKTPVAIIMSNTSHLLENNIPNDEVKRIAKIILNETNEMKELISNLLVLSKTNSLHFKLNRKNFILNELIESSLEKYDFLEFSKDLNIENFLNKNIEISGDKNLFGIAIDNIILNAFKYSKEDSDIIISFEENTLHIKNIVTNPNINISHLWDPFVRGKNSSNIEGTGLGMSIIKNILELHSLKYGVLLEKNIFNFWIKF</sequence>
<evidence type="ECO:0000256" key="3">
    <source>
        <dbReference type="ARBA" id="ARBA00012438"/>
    </source>
</evidence>
<reference evidence="17 18" key="1">
    <citation type="submission" date="2017-02" db="EMBL/GenBank/DDBJ databases">
        <authorList>
            <person name="Peterson S.W."/>
        </authorList>
    </citation>
    <scope>NUCLEOTIDE SEQUENCE [LARGE SCALE GENOMIC DNA]</scope>
    <source>
        <strain evidence="17 18">ATCC 700028</strain>
    </source>
</reference>
<keyword evidence="6" id="KW-0808">Transferase</keyword>
<comment type="subcellular location">
    <subcellularLocation>
        <location evidence="2">Cell membrane</location>
        <topology evidence="2">Multi-pass membrane protein</topology>
    </subcellularLocation>
</comment>
<protein>
    <recommendedName>
        <fullName evidence="3">histidine kinase</fullName>
        <ecNumber evidence="3">2.7.13.3</ecNumber>
    </recommendedName>
</protein>
<evidence type="ECO:0000256" key="8">
    <source>
        <dbReference type="ARBA" id="ARBA00022741"/>
    </source>
</evidence>
<dbReference type="SMART" id="SM00304">
    <property type="entry name" value="HAMP"/>
    <property type="match status" value="1"/>
</dbReference>
<feature type="transmembrane region" description="Helical" evidence="14">
    <location>
        <begin position="153"/>
        <end position="175"/>
    </location>
</feature>
<keyword evidence="13 14" id="KW-0472">Membrane</keyword>
<dbReference type="SUPFAM" id="SSF47384">
    <property type="entry name" value="Homodimeric domain of signal transducing histidine kinase"/>
    <property type="match status" value="1"/>
</dbReference>
<dbReference type="CDD" id="cd00082">
    <property type="entry name" value="HisKA"/>
    <property type="match status" value="1"/>
</dbReference>
<keyword evidence="9 17" id="KW-0418">Kinase</keyword>
<keyword evidence="10" id="KW-0067">ATP-binding</keyword>
<dbReference type="Proteomes" id="UP000191153">
    <property type="component" value="Unassembled WGS sequence"/>
</dbReference>
<keyword evidence="11 14" id="KW-1133">Transmembrane helix</keyword>
<dbReference type="GO" id="GO:0000155">
    <property type="term" value="F:phosphorelay sensor kinase activity"/>
    <property type="evidence" value="ECO:0007669"/>
    <property type="project" value="InterPro"/>
</dbReference>
<evidence type="ECO:0000256" key="6">
    <source>
        <dbReference type="ARBA" id="ARBA00022679"/>
    </source>
</evidence>
<keyword evidence="12" id="KW-0902">Two-component regulatory system</keyword>
<evidence type="ECO:0000256" key="2">
    <source>
        <dbReference type="ARBA" id="ARBA00004651"/>
    </source>
</evidence>
<dbReference type="SMART" id="SM00387">
    <property type="entry name" value="HATPase_c"/>
    <property type="match status" value="1"/>
</dbReference>
<dbReference type="SUPFAM" id="SSF158472">
    <property type="entry name" value="HAMP domain-like"/>
    <property type="match status" value="1"/>
</dbReference>
<dbReference type="InterPro" id="IPR003594">
    <property type="entry name" value="HATPase_dom"/>
</dbReference>
<organism evidence="17 18">
    <name type="scientific">Cetobacterium ceti</name>
    <dbReference type="NCBI Taxonomy" id="180163"/>
    <lineage>
        <taxon>Bacteria</taxon>
        <taxon>Fusobacteriati</taxon>
        <taxon>Fusobacteriota</taxon>
        <taxon>Fusobacteriia</taxon>
        <taxon>Fusobacteriales</taxon>
        <taxon>Fusobacteriaceae</taxon>
        <taxon>Cetobacterium</taxon>
    </lineage>
</organism>
<dbReference type="PANTHER" id="PTHR45528:SF1">
    <property type="entry name" value="SENSOR HISTIDINE KINASE CPXA"/>
    <property type="match status" value="1"/>
</dbReference>
<dbReference type="GO" id="GO:0005524">
    <property type="term" value="F:ATP binding"/>
    <property type="evidence" value="ECO:0007669"/>
    <property type="project" value="UniProtKB-KW"/>
</dbReference>